<dbReference type="Gene3D" id="3.40.50.2000">
    <property type="entry name" value="Glycogen Phosphorylase B"/>
    <property type="match status" value="2"/>
</dbReference>
<feature type="domain" description="Erythromycin biosynthesis protein CIII-like C-terminal" evidence="1">
    <location>
        <begin position="225"/>
        <end position="359"/>
    </location>
</feature>
<dbReference type="PANTHER" id="PTHR48050">
    <property type="entry name" value="STEROL 3-BETA-GLUCOSYLTRANSFERASE"/>
    <property type="match status" value="1"/>
</dbReference>
<dbReference type="InterPro" id="IPR002213">
    <property type="entry name" value="UDP_glucos_trans"/>
</dbReference>
<sequence>MRILFTACPMFGHVNPVLPLVLAARAAGHDVVVATGPDMAARLTVPTWAVGPSHHEAGGGPGTDWLAYFASTARARAADLIPRALDWKPDLVISEDTELSGPVAAAATGARHVVHGIGIMPPIRLWAAFGPVLDGLFDQFGVPGTSAGHRAATYLELCPPSLRPADPAAGRIWPTTLPLRPVAGTPSGSEQLPASLDSLPYEQTVHLTLGTVFHANRNVLHTAIAALSALPVNVVATVGPDVDPAGFGRQPAHVVLAPYLPHTLLLPRCTAVVSQAGAGIMFGSLAHGLPHLALPQGGDQFTNAEAIELSGTGLALHPAEVTGAAITDRLTELLTNPTFTAAAAAARTDLTTMPDAPTVLTTLTTSPHG</sequence>
<organism evidence="2 3">
    <name type="scientific">Dactylosporangium maewongense</name>
    <dbReference type="NCBI Taxonomy" id="634393"/>
    <lineage>
        <taxon>Bacteria</taxon>
        <taxon>Bacillati</taxon>
        <taxon>Actinomycetota</taxon>
        <taxon>Actinomycetes</taxon>
        <taxon>Micromonosporales</taxon>
        <taxon>Micromonosporaceae</taxon>
        <taxon>Dactylosporangium</taxon>
    </lineage>
</organism>
<protein>
    <submittedName>
        <fullName evidence="2">Glycosyltransferase</fullName>
    </submittedName>
</protein>
<dbReference type="Pfam" id="PF06722">
    <property type="entry name" value="EryCIII-like_C"/>
    <property type="match status" value="1"/>
</dbReference>
<gene>
    <name evidence="2" type="ORF">GCM10009827_039040</name>
</gene>
<dbReference type="PANTHER" id="PTHR48050:SF13">
    <property type="entry name" value="STEROL 3-BETA-GLUCOSYLTRANSFERASE UGT80A2"/>
    <property type="match status" value="1"/>
</dbReference>
<keyword evidence="3" id="KW-1185">Reference proteome</keyword>
<dbReference type="EMBL" id="BAAAQD010000007">
    <property type="protein sequence ID" value="GAA1519756.1"/>
    <property type="molecule type" value="Genomic_DNA"/>
</dbReference>
<dbReference type="InterPro" id="IPR010610">
    <property type="entry name" value="EryCIII-like_C"/>
</dbReference>
<proteinExistence type="predicted"/>
<dbReference type="Proteomes" id="UP001501470">
    <property type="component" value="Unassembled WGS sequence"/>
</dbReference>
<evidence type="ECO:0000313" key="2">
    <source>
        <dbReference type="EMBL" id="GAA1519756.1"/>
    </source>
</evidence>
<accession>A0ABN2AHQ4</accession>
<evidence type="ECO:0000313" key="3">
    <source>
        <dbReference type="Proteomes" id="UP001501470"/>
    </source>
</evidence>
<dbReference type="SUPFAM" id="SSF53756">
    <property type="entry name" value="UDP-Glycosyltransferase/glycogen phosphorylase"/>
    <property type="match status" value="1"/>
</dbReference>
<dbReference type="RefSeq" id="WP_344503399.1">
    <property type="nucleotide sequence ID" value="NZ_BAAAQD010000007.1"/>
</dbReference>
<evidence type="ECO:0000259" key="1">
    <source>
        <dbReference type="Pfam" id="PF06722"/>
    </source>
</evidence>
<comment type="caution">
    <text evidence="2">The sequence shown here is derived from an EMBL/GenBank/DDBJ whole genome shotgun (WGS) entry which is preliminary data.</text>
</comment>
<reference evidence="2 3" key="1">
    <citation type="journal article" date="2019" name="Int. J. Syst. Evol. Microbiol.">
        <title>The Global Catalogue of Microorganisms (GCM) 10K type strain sequencing project: providing services to taxonomists for standard genome sequencing and annotation.</title>
        <authorList>
            <consortium name="The Broad Institute Genomics Platform"/>
            <consortium name="The Broad Institute Genome Sequencing Center for Infectious Disease"/>
            <person name="Wu L."/>
            <person name="Ma J."/>
        </authorList>
    </citation>
    <scope>NUCLEOTIDE SEQUENCE [LARGE SCALE GENOMIC DNA]</scope>
    <source>
        <strain evidence="2 3">JCM 15933</strain>
    </source>
</reference>
<dbReference type="CDD" id="cd03784">
    <property type="entry name" value="GT1_Gtf-like"/>
    <property type="match status" value="1"/>
</dbReference>
<dbReference type="InterPro" id="IPR050426">
    <property type="entry name" value="Glycosyltransferase_28"/>
</dbReference>
<name>A0ABN2AHQ4_9ACTN</name>